<accession>A0A975MQ60</accession>
<organism evidence="1 2">
    <name type="scientific">Methylomonas paludis</name>
    <dbReference type="NCBI Taxonomy" id="1173101"/>
    <lineage>
        <taxon>Bacteria</taxon>
        <taxon>Pseudomonadati</taxon>
        <taxon>Pseudomonadota</taxon>
        <taxon>Gammaproteobacteria</taxon>
        <taxon>Methylococcales</taxon>
        <taxon>Methylococcaceae</taxon>
        <taxon>Methylomonas</taxon>
    </lineage>
</organism>
<keyword evidence="2" id="KW-1185">Reference proteome</keyword>
<dbReference type="Proteomes" id="UP000676649">
    <property type="component" value="Chromosome"/>
</dbReference>
<evidence type="ECO:0000313" key="2">
    <source>
        <dbReference type="Proteomes" id="UP000676649"/>
    </source>
</evidence>
<name>A0A975MQ60_9GAMM</name>
<reference evidence="1" key="1">
    <citation type="submission" date="2021-04" db="EMBL/GenBank/DDBJ databases">
        <title>Draft genome sequence data of methanotrophic Methylovulum sp. strain S1L and Methylomonas sp. strain S2AM isolated from boreal lake water columns.</title>
        <authorList>
            <person name="Rissanen A.J."/>
            <person name="Mangayil R."/>
            <person name="Svenning M.M."/>
            <person name="Khanongnuch R."/>
        </authorList>
    </citation>
    <scope>NUCLEOTIDE SEQUENCE</scope>
    <source>
        <strain evidence="1">S2AM</strain>
    </source>
</reference>
<dbReference type="RefSeq" id="WP_215583526.1">
    <property type="nucleotide sequence ID" value="NZ_CP073754.1"/>
</dbReference>
<dbReference type="Pfam" id="PF09615">
    <property type="entry name" value="Cas_Csy3"/>
    <property type="match status" value="1"/>
</dbReference>
<sequence length="390" mass="43286">MTEKYKHPSTLAFTRSLEPGIFAFFAERSENPTDKLPVLVTLEALRGTISNFLDDATLNTHLSKSADEKSEKNPRNANLQSVEKATLPIGYDTLIVEGHISFLANTAQSCMSNDPAFMATYTPYHQHFTEQGGWQLLAERYVMNMVNGRWLWRNRSQVAQADNGKLSINLSYQAGNTKQTVSITVDALGIPARECLKIDSIGDAGIRAKLEELRDHIAAALSAQGADAWKQGLRVNLSAKAVIGGGATVYPSQEFATNKDKDSEGREISKILAKRRINTDQYQAILHEQKIGNAIRTIDTWYDADLGDNRAIAAEPYGVVTTESIVYRDNKKARHFYNIIDKLDKELIRLQKNPQLTGDDYFFMSIIVRGGVLGGEGKKAKTQNVVEGDE</sequence>
<dbReference type="KEGG" id="mpad:KEF85_04510"/>
<gene>
    <name evidence="1" type="primary">csy3</name>
    <name evidence="1" type="ORF">KEF85_04510</name>
</gene>
<dbReference type="InterPro" id="IPR013399">
    <property type="entry name" value="CRISPR-assoc_prot_Csy3"/>
</dbReference>
<proteinExistence type="predicted"/>
<evidence type="ECO:0000313" key="1">
    <source>
        <dbReference type="EMBL" id="QWF71744.1"/>
    </source>
</evidence>
<dbReference type="NCBIfam" id="TIGR02566">
    <property type="entry name" value="cas_Csy3"/>
    <property type="match status" value="1"/>
</dbReference>
<dbReference type="AlphaFoldDB" id="A0A975MQ60"/>
<dbReference type="EMBL" id="CP073754">
    <property type="protein sequence ID" value="QWF71744.1"/>
    <property type="molecule type" value="Genomic_DNA"/>
</dbReference>
<protein>
    <submittedName>
        <fullName evidence="1">Type I-F CRISPR-associated protein Csy3</fullName>
    </submittedName>
</protein>